<dbReference type="EMBL" id="NBTY01000006">
    <property type="protein sequence ID" value="OTP80499.1"/>
    <property type="molecule type" value="Genomic_DNA"/>
</dbReference>
<accession>A0A242N9W5</accession>
<keyword evidence="1" id="KW-0472">Membrane</keyword>
<evidence type="ECO:0000313" key="4">
    <source>
        <dbReference type="Proteomes" id="UP000194546"/>
    </source>
</evidence>
<reference evidence="2 5" key="2">
    <citation type="submission" date="2017-03" db="EMBL/GenBank/DDBJ databases">
        <title>Genome analysis of strain PAMC 26577.</title>
        <authorList>
            <person name="Oh H.-M."/>
            <person name="Yang J.-A."/>
        </authorList>
    </citation>
    <scope>NUCLEOTIDE SEQUENCE [LARGE SCALE GENOMIC DNA]</scope>
    <source>
        <strain evidence="2 5">PAMC 26577</strain>
    </source>
</reference>
<reference evidence="3 4" key="1">
    <citation type="submission" date="2017-03" db="EMBL/GenBank/DDBJ databases">
        <title>Genome analysis of strain PAMC 26510.</title>
        <authorList>
            <person name="Oh H.-M."/>
            <person name="Yang J.-A."/>
        </authorList>
    </citation>
    <scope>NUCLEOTIDE SEQUENCE [LARGE SCALE GENOMIC DNA]</scope>
    <source>
        <strain evidence="3 4">PAMC 26510</strain>
    </source>
</reference>
<dbReference type="Proteomes" id="UP000195221">
    <property type="component" value="Unassembled WGS sequence"/>
</dbReference>
<evidence type="ECO:0000256" key="1">
    <source>
        <dbReference type="SAM" id="Phobius"/>
    </source>
</evidence>
<keyword evidence="1" id="KW-0812">Transmembrane</keyword>
<dbReference type="Pfam" id="PF11804">
    <property type="entry name" value="DUF3325"/>
    <property type="match status" value="1"/>
</dbReference>
<evidence type="ECO:0000313" key="5">
    <source>
        <dbReference type="Proteomes" id="UP000195221"/>
    </source>
</evidence>
<evidence type="ECO:0000313" key="3">
    <source>
        <dbReference type="EMBL" id="OTP80499.1"/>
    </source>
</evidence>
<sequence length="93" mass="10005">MHGLALIICVLSFAFLALAMERHQDTVFGRKLREGQSRGFWIAGWCGILLALRLVVGDEGWAMGLVSFSGCTSLAAGIVYGALILRGRRSAHG</sequence>
<dbReference type="InterPro" id="IPR021762">
    <property type="entry name" value="DUF3325"/>
</dbReference>
<dbReference type="RefSeq" id="WP_083637727.1">
    <property type="nucleotide sequence ID" value="NZ_MSRG01000023.1"/>
</dbReference>
<comment type="caution">
    <text evidence="3">The sequence shown here is derived from an EMBL/GenBank/DDBJ whole genome shotgun (WGS) entry which is preliminary data.</text>
</comment>
<keyword evidence="1" id="KW-1133">Transmembrane helix</keyword>
<dbReference type="Proteomes" id="UP000194546">
    <property type="component" value="Unassembled WGS sequence"/>
</dbReference>
<gene>
    <name evidence="3" type="ORF">PAMC26510_02540</name>
    <name evidence="2" type="ORF">PAMC26577_27240</name>
</gene>
<evidence type="ECO:0008006" key="6">
    <source>
        <dbReference type="Google" id="ProtNLM"/>
    </source>
</evidence>
<proteinExistence type="predicted"/>
<protein>
    <recommendedName>
        <fullName evidence="6">DUF3325 domain-containing protein</fullName>
    </recommendedName>
</protein>
<feature type="transmembrane region" description="Helical" evidence="1">
    <location>
        <begin position="38"/>
        <end position="56"/>
    </location>
</feature>
<evidence type="ECO:0000313" key="2">
    <source>
        <dbReference type="EMBL" id="OTP70321.1"/>
    </source>
</evidence>
<feature type="transmembrane region" description="Helical" evidence="1">
    <location>
        <begin position="63"/>
        <end position="85"/>
    </location>
</feature>
<organism evidence="3 4">
    <name type="scientific">Caballeronia sordidicola</name>
    <name type="common">Burkholderia sordidicola</name>
    <dbReference type="NCBI Taxonomy" id="196367"/>
    <lineage>
        <taxon>Bacteria</taxon>
        <taxon>Pseudomonadati</taxon>
        <taxon>Pseudomonadota</taxon>
        <taxon>Betaproteobacteria</taxon>
        <taxon>Burkholderiales</taxon>
        <taxon>Burkholderiaceae</taxon>
        <taxon>Caballeronia</taxon>
    </lineage>
</organism>
<name>A0A242N9W5_CABSO</name>
<dbReference type="EMBL" id="NBTZ01000109">
    <property type="protein sequence ID" value="OTP70321.1"/>
    <property type="molecule type" value="Genomic_DNA"/>
</dbReference>
<dbReference type="AlphaFoldDB" id="A0A242N9W5"/>